<dbReference type="EMBL" id="JBBMER010000003">
    <property type="protein sequence ID" value="MEQ2379203.1"/>
    <property type="molecule type" value="Genomic_DNA"/>
</dbReference>
<dbReference type="Gene3D" id="3.40.630.30">
    <property type="match status" value="1"/>
</dbReference>
<dbReference type="InterPro" id="IPR051531">
    <property type="entry name" value="N-acetyltransferase"/>
</dbReference>
<protein>
    <submittedName>
        <fullName evidence="2">GNAT family N-acetyltransferase</fullName>
    </submittedName>
</protein>
<evidence type="ECO:0000259" key="1">
    <source>
        <dbReference type="PROSITE" id="PS51186"/>
    </source>
</evidence>
<reference evidence="2 3" key="1">
    <citation type="submission" date="2024-03" db="EMBL/GenBank/DDBJ databases">
        <title>Human intestinal bacterial collection.</title>
        <authorList>
            <person name="Pauvert C."/>
            <person name="Hitch T.C.A."/>
            <person name="Clavel T."/>
        </authorList>
    </citation>
    <scope>NUCLEOTIDE SEQUENCE [LARGE SCALE GENOMIC DNA]</scope>
    <source>
        <strain evidence="2 3">CLA-AA-H255</strain>
    </source>
</reference>
<gene>
    <name evidence="2" type="ORF">WMO14_04835</name>
</gene>
<dbReference type="PROSITE" id="PS51186">
    <property type="entry name" value="GNAT"/>
    <property type="match status" value="1"/>
</dbReference>
<organism evidence="2 3">
    <name type="scientific">[Lactobacillus] rogosae</name>
    <dbReference type="NCBI Taxonomy" id="706562"/>
    <lineage>
        <taxon>Bacteria</taxon>
        <taxon>Bacillati</taxon>
        <taxon>Bacillota</taxon>
        <taxon>Clostridia</taxon>
        <taxon>Lachnospirales</taxon>
        <taxon>Lachnospiraceae</taxon>
        <taxon>Lachnospira</taxon>
    </lineage>
</organism>
<comment type="caution">
    <text evidence="2">The sequence shown here is derived from an EMBL/GenBank/DDBJ whole genome shotgun (WGS) entry which is preliminary data.</text>
</comment>
<proteinExistence type="predicted"/>
<dbReference type="InterPro" id="IPR016181">
    <property type="entry name" value="Acyl_CoA_acyltransferase"/>
</dbReference>
<dbReference type="Pfam" id="PF13302">
    <property type="entry name" value="Acetyltransf_3"/>
    <property type="match status" value="1"/>
</dbReference>
<dbReference type="PANTHER" id="PTHR43792:SF1">
    <property type="entry name" value="N-ACETYLTRANSFERASE DOMAIN-CONTAINING PROTEIN"/>
    <property type="match status" value="1"/>
</dbReference>
<evidence type="ECO:0000313" key="3">
    <source>
        <dbReference type="Proteomes" id="UP001442364"/>
    </source>
</evidence>
<dbReference type="RefSeq" id="WP_022501224.1">
    <property type="nucleotide sequence ID" value="NZ_DAWDOP010000023.1"/>
</dbReference>
<accession>A0ABV1BUQ2</accession>
<name>A0ABV1BUQ2_9FIRM</name>
<dbReference type="Proteomes" id="UP001442364">
    <property type="component" value="Unassembled WGS sequence"/>
</dbReference>
<feature type="domain" description="N-acetyltransferase" evidence="1">
    <location>
        <begin position="113"/>
        <end position="269"/>
    </location>
</feature>
<dbReference type="InterPro" id="IPR000182">
    <property type="entry name" value="GNAT_dom"/>
</dbReference>
<dbReference type="PANTHER" id="PTHR43792">
    <property type="entry name" value="GNAT FAMILY, PUTATIVE (AFU_ORTHOLOGUE AFUA_3G00765)-RELATED-RELATED"/>
    <property type="match status" value="1"/>
</dbReference>
<evidence type="ECO:0000313" key="2">
    <source>
        <dbReference type="EMBL" id="MEQ2379203.1"/>
    </source>
</evidence>
<sequence length="269" mass="31431">MERVYIFDCDRIIGDEEKRTIIENMEGKAEVIFDNSEGYDRDTDIVISTRCVGNRDVAGMEVIIREDIGVGCDYVGTAPYVIYEPEEIDYYYCQKVYARKKGLPAFILETERFIVREESLDDLDELYELYDTLADCEFIEPLYELEKEKEFVRNYINNMYRFFEYGMWLVYSKDTGRLVGRMGIENRSIDGENVQEIGYLTGKPYQNMGIAYEVCSAIMEYAKEELGIDKLYSCIDKNNKPSISLIHKLGFKVYAQDIDGMNIYICEFN</sequence>
<keyword evidence="3" id="KW-1185">Reference proteome</keyword>
<dbReference type="SUPFAM" id="SSF55729">
    <property type="entry name" value="Acyl-CoA N-acyltransferases (Nat)"/>
    <property type="match status" value="1"/>
</dbReference>